<organism evidence="1 2">
    <name type="scientific">Ixodes persulcatus</name>
    <name type="common">Taiga tick</name>
    <dbReference type="NCBI Taxonomy" id="34615"/>
    <lineage>
        <taxon>Eukaryota</taxon>
        <taxon>Metazoa</taxon>
        <taxon>Ecdysozoa</taxon>
        <taxon>Arthropoda</taxon>
        <taxon>Chelicerata</taxon>
        <taxon>Arachnida</taxon>
        <taxon>Acari</taxon>
        <taxon>Parasitiformes</taxon>
        <taxon>Ixodida</taxon>
        <taxon>Ixodoidea</taxon>
        <taxon>Ixodidae</taxon>
        <taxon>Ixodinae</taxon>
        <taxon>Ixodes</taxon>
    </lineage>
</organism>
<proteinExistence type="predicted"/>
<evidence type="ECO:0000313" key="2">
    <source>
        <dbReference type="Proteomes" id="UP000805193"/>
    </source>
</evidence>
<comment type="caution">
    <text evidence="1">The sequence shown here is derived from an EMBL/GenBank/DDBJ whole genome shotgun (WGS) entry which is preliminary data.</text>
</comment>
<keyword evidence="2" id="KW-1185">Reference proteome</keyword>
<dbReference type="EMBL" id="JABSTQ010008415">
    <property type="protein sequence ID" value="KAG0434536.1"/>
    <property type="molecule type" value="Genomic_DNA"/>
</dbReference>
<accession>A0AC60QJ92</accession>
<sequence length="124" mass="14299">LIKTIDDPKKKQLVLTEQHVHKLKYKAFYALPQERRTDLKTLSYDCQQNQAMPKVPDQQDYYSRQLYHYDLSVIKHQTDGSMPKHAVNCYTSSENKNTKGSNGVASAVHNTLRGANYEGIEEVR</sequence>
<evidence type="ECO:0000313" key="1">
    <source>
        <dbReference type="EMBL" id="KAG0434536.1"/>
    </source>
</evidence>
<reference evidence="1 2" key="1">
    <citation type="journal article" date="2020" name="Cell">
        <title>Large-Scale Comparative Analyses of Tick Genomes Elucidate Their Genetic Diversity and Vector Capacities.</title>
        <authorList>
            <consortium name="Tick Genome and Microbiome Consortium (TIGMIC)"/>
            <person name="Jia N."/>
            <person name="Wang J."/>
            <person name="Shi W."/>
            <person name="Du L."/>
            <person name="Sun Y."/>
            <person name="Zhan W."/>
            <person name="Jiang J.F."/>
            <person name="Wang Q."/>
            <person name="Zhang B."/>
            <person name="Ji P."/>
            <person name="Bell-Sakyi L."/>
            <person name="Cui X.M."/>
            <person name="Yuan T.T."/>
            <person name="Jiang B.G."/>
            <person name="Yang W.F."/>
            <person name="Lam T.T."/>
            <person name="Chang Q.C."/>
            <person name="Ding S.J."/>
            <person name="Wang X.J."/>
            <person name="Zhu J.G."/>
            <person name="Ruan X.D."/>
            <person name="Zhao L."/>
            <person name="Wei J.T."/>
            <person name="Ye R.Z."/>
            <person name="Que T.C."/>
            <person name="Du C.H."/>
            <person name="Zhou Y.H."/>
            <person name="Cheng J.X."/>
            <person name="Dai P.F."/>
            <person name="Guo W.B."/>
            <person name="Han X.H."/>
            <person name="Huang E.J."/>
            <person name="Li L.F."/>
            <person name="Wei W."/>
            <person name="Gao Y.C."/>
            <person name="Liu J.Z."/>
            <person name="Shao H.Z."/>
            <person name="Wang X."/>
            <person name="Wang C.C."/>
            <person name="Yang T.C."/>
            <person name="Huo Q.B."/>
            <person name="Li W."/>
            <person name="Chen H.Y."/>
            <person name="Chen S.E."/>
            <person name="Zhou L.G."/>
            <person name="Ni X.B."/>
            <person name="Tian J.H."/>
            <person name="Sheng Y."/>
            <person name="Liu T."/>
            <person name="Pan Y.S."/>
            <person name="Xia L.Y."/>
            <person name="Li J."/>
            <person name="Zhao F."/>
            <person name="Cao W.C."/>
        </authorList>
    </citation>
    <scope>NUCLEOTIDE SEQUENCE [LARGE SCALE GENOMIC DNA]</scope>
    <source>
        <strain evidence="1">Iper-2018</strain>
    </source>
</reference>
<protein>
    <submittedName>
        <fullName evidence="1">Uncharacterized protein</fullName>
    </submittedName>
</protein>
<feature type="non-terminal residue" evidence="1">
    <location>
        <position position="1"/>
    </location>
</feature>
<dbReference type="Proteomes" id="UP000805193">
    <property type="component" value="Unassembled WGS sequence"/>
</dbReference>
<feature type="non-terminal residue" evidence="1">
    <location>
        <position position="124"/>
    </location>
</feature>
<name>A0AC60QJ92_IXOPE</name>
<gene>
    <name evidence="1" type="ORF">HPB47_019035</name>
</gene>